<protein>
    <submittedName>
        <fullName evidence="2">Structural protein</fullName>
    </submittedName>
</protein>
<proteinExistence type="predicted"/>
<evidence type="ECO:0000313" key="3">
    <source>
        <dbReference type="Proteomes" id="UP000039660"/>
    </source>
</evidence>
<reference evidence="2 3" key="1">
    <citation type="submission" date="2014-08" db="EMBL/GenBank/DDBJ databases">
        <authorList>
            <person name="Chen Y.-H."/>
        </authorList>
    </citation>
    <scope>NUCLEOTIDE SEQUENCE [LARGE SCALE GENOMIC DNA]</scope>
</reference>
<feature type="compositionally biased region" description="Low complexity" evidence="1">
    <location>
        <begin position="124"/>
        <end position="144"/>
    </location>
</feature>
<feature type="compositionally biased region" description="Basic and acidic residues" evidence="1">
    <location>
        <begin position="40"/>
        <end position="123"/>
    </location>
</feature>
<gene>
    <name evidence="2" type="ORF">NGAL_HAMBI1189_44070</name>
</gene>
<dbReference type="Proteomes" id="UP000039660">
    <property type="component" value="Unassembled WGS sequence"/>
</dbReference>
<organism evidence="2 3">
    <name type="scientific">Neorhizobium galegae bv. officinalis</name>
    <dbReference type="NCBI Taxonomy" id="323656"/>
    <lineage>
        <taxon>Bacteria</taxon>
        <taxon>Pseudomonadati</taxon>
        <taxon>Pseudomonadota</taxon>
        <taxon>Alphaproteobacteria</taxon>
        <taxon>Hyphomicrobiales</taxon>
        <taxon>Rhizobiaceae</taxon>
        <taxon>Rhizobium/Agrobacterium group</taxon>
        <taxon>Neorhizobium</taxon>
    </lineage>
</organism>
<evidence type="ECO:0000313" key="2">
    <source>
        <dbReference type="EMBL" id="CDZ52288.1"/>
    </source>
</evidence>
<accession>A0A0T7GYL2</accession>
<name>A0A0T7GYL2_NEOGA</name>
<evidence type="ECO:0000256" key="1">
    <source>
        <dbReference type="SAM" id="MobiDB-lite"/>
    </source>
</evidence>
<feature type="region of interest" description="Disordered" evidence="1">
    <location>
        <begin position="346"/>
        <end position="419"/>
    </location>
</feature>
<feature type="region of interest" description="Disordered" evidence="1">
    <location>
        <begin position="1"/>
        <end position="153"/>
    </location>
</feature>
<feature type="compositionally biased region" description="Low complexity" evidence="1">
    <location>
        <begin position="356"/>
        <end position="378"/>
    </location>
</feature>
<dbReference type="RefSeq" id="WP_046637245.1">
    <property type="nucleotide sequence ID" value="NZ_CCRK01000012.1"/>
</dbReference>
<feature type="compositionally biased region" description="Low complexity" evidence="1">
    <location>
        <begin position="8"/>
        <end position="24"/>
    </location>
</feature>
<dbReference type="EMBL" id="CCRK01000012">
    <property type="protein sequence ID" value="CDZ52288.1"/>
    <property type="molecule type" value="Genomic_DNA"/>
</dbReference>
<dbReference type="AlphaFoldDB" id="A0A0T7GYL2"/>
<sequence>MSDINTGVAPAAAEPAPVSAEQVVHTPNPVRTDPQPQAKAEPEKKEADAPKPSAREAIARAREKVNEQEKAEGTKPVKSEAKTSDPGKVDTKDPAKNEARTDATKQAADNRDERGQFKAKDAAAGDQQQPGKDAAADQQQAAPKSRYEAPKRFSSDVAATADWEKVPETVQAAVHRVHREMEEGIAKYKSSHDRYEPIREFDEIAKKNGHELRQSLGKVVEIEQAFARNPVEGFQKICDHFGINSRKLAAHIAGMKPEDVQVQQEGTISDLKREVASLKQQISGVSDGFQKQQSATTSKEVEAFAADNPRFYDLMGDVAFFLKSDKVDQDLEPLARLKAAYELAERLNPDPNSKPATTAAASDADAAKASDANSEALAVQTRKGEKSISGAPTAGSDPANREPSTSIKDSLKRAFAQAG</sequence>